<name>Q74BU5_GEOSL</name>
<organism evidence="2 3">
    <name type="scientific">Geobacter sulfurreducens (strain ATCC 51573 / DSM 12127 / PCA)</name>
    <dbReference type="NCBI Taxonomy" id="243231"/>
    <lineage>
        <taxon>Bacteria</taxon>
        <taxon>Pseudomonadati</taxon>
        <taxon>Thermodesulfobacteriota</taxon>
        <taxon>Desulfuromonadia</taxon>
        <taxon>Geobacterales</taxon>
        <taxon>Geobacteraceae</taxon>
        <taxon>Geobacter</taxon>
    </lineage>
</organism>
<keyword evidence="3" id="KW-1185">Reference proteome</keyword>
<dbReference type="InterPro" id="IPR016181">
    <property type="entry name" value="Acyl_CoA_acyltransferase"/>
</dbReference>
<dbReference type="InterPro" id="IPR038740">
    <property type="entry name" value="BioF2-like_GNAT_dom"/>
</dbReference>
<accession>Q74BU5</accession>
<proteinExistence type="predicted"/>
<dbReference type="KEGG" id="gsu:GSU1959"/>
<dbReference type="Proteomes" id="UP000000577">
    <property type="component" value="Chromosome"/>
</dbReference>
<dbReference type="AlphaFoldDB" id="Q74BU5"/>
<reference evidence="2 3" key="1">
    <citation type="journal article" date="2003" name="Science">
        <title>Genome of Geobacter sulfurreducens: metal reduction in subsurface environments.</title>
        <authorList>
            <person name="Methe B.A."/>
            <person name="Nelson K.E."/>
            <person name="Eisen J.A."/>
            <person name="Paulsen I.T."/>
            <person name="Nelson W."/>
            <person name="Heidelberg J.F."/>
            <person name="Wu D."/>
            <person name="Wu M."/>
            <person name="Ward N."/>
            <person name="Beanan M.J."/>
            <person name="Dodson R.J."/>
            <person name="Madupu R."/>
            <person name="Brinkac L.M."/>
            <person name="Daugherty S.C."/>
            <person name="DeBoy R.T."/>
            <person name="Durkin A.S."/>
            <person name="Gwinn M."/>
            <person name="Kolonay J.F."/>
            <person name="Sullivan S.A."/>
            <person name="Haft D.H."/>
            <person name="Selengut J."/>
            <person name="Davidsen T.M."/>
            <person name="Zafar N."/>
            <person name="White O."/>
            <person name="Tran B."/>
            <person name="Romero C."/>
            <person name="Forberger H.A."/>
            <person name="Weidman J."/>
            <person name="Khouri H."/>
            <person name="Feldblyum T.V."/>
            <person name="Utterback T.R."/>
            <person name="Van Aken S.E."/>
            <person name="Lovley D.R."/>
            <person name="Fraser C.M."/>
        </authorList>
    </citation>
    <scope>NUCLEOTIDE SEQUENCE [LARGE SCALE GENOMIC DNA]</scope>
    <source>
        <strain evidence="3">ATCC 51573 / DSM 12127 / PCA</strain>
    </source>
</reference>
<dbReference type="OrthoDB" id="9808976at2"/>
<dbReference type="eggNOG" id="COG5653">
    <property type="taxonomic scope" value="Bacteria"/>
</dbReference>
<dbReference type="SUPFAM" id="SSF55729">
    <property type="entry name" value="Acyl-CoA N-acyltransferases (Nat)"/>
    <property type="match status" value="1"/>
</dbReference>
<dbReference type="HOGENOM" id="CLU_046277_1_0_7"/>
<evidence type="ECO:0000313" key="2">
    <source>
        <dbReference type="EMBL" id="AAR35335.1"/>
    </source>
</evidence>
<dbReference type="Gene3D" id="3.40.630.30">
    <property type="match status" value="1"/>
</dbReference>
<dbReference type="EMBL" id="AE017180">
    <property type="protein sequence ID" value="AAR35335.1"/>
    <property type="molecule type" value="Genomic_DNA"/>
</dbReference>
<evidence type="ECO:0000259" key="1">
    <source>
        <dbReference type="Pfam" id="PF13480"/>
    </source>
</evidence>
<feature type="domain" description="BioF2-like acetyltransferase" evidence="1">
    <location>
        <begin position="148"/>
        <end position="290"/>
    </location>
</feature>
<dbReference type="InParanoid" id="Q74BU5"/>
<protein>
    <submittedName>
        <fullName evidence="2">Exopolysaccharide biosynthesis protein, putative</fullName>
    </submittedName>
</protein>
<dbReference type="Pfam" id="PF13480">
    <property type="entry name" value="Acetyltransf_6"/>
    <property type="match status" value="1"/>
</dbReference>
<dbReference type="PATRIC" id="fig|243231.5.peg.1995"/>
<reference evidence="2 3" key="2">
    <citation type="journal article" date="2012" name="BMC Genomics">
        <title>Comparative genomic analysis of Geobacter sulfurreducens KN400, a strain with enhanced capacity for extracellular electron transfer and electricity production.</title>
        <authorList>
            <person name="Butler J.E."/>
            <person name="Young N.D."/>
            <person name="Aklujkar M."/>
            <person name="Lovley D.R."/>
        </authorList>
    </citation>
    <scope>NUCLEOTIDE SEQUENCE [LARGE SCALE GENOMIC DNA]</scope>
    <source>
        <strain evidence="3">ATCC 51573 / DSM 12127 / PCA</strain>
    </source>
</reference>
<sequence>MWAHCSAIARTMVYPSFFCSGDWLKVAAENLCPGDEAYILLAKDADDIRGVLPLVRKRNALGGTDLHYLGSDFYPDPLGLICSPADRADCAAALRNHLLNAPDWDRLILDFLLEDEPADWTLPGKPVSVAPFKVLPRDFSELLGEFKKKKRYNLRAMVKKLLDAGGELAASSGPESNIAYLDALFFLHEKRASERSLDSSFTGPRVQSLHRALVAASDNVRFFGLRLNGQMIAVIYGFEFCNRFFYYQVAHDPDHGHLSPGTVLLYLVIEACCVNGLTEFNFLQGDETYKGIWTNDSRILYRCVLNRSTWRSRVFSAVEESRGYVKRAMGLMSRGN</sequence>
<gene>
    <name evidence="2" type="ordered locus">GSU1959</name>
</gene>
<dbReference type="SMR" id="Q74BU5"/>
<dbReference type="EnsemblBacteria" id="AAR35335">
    <property type="protein sequence ID" value="AAR35335"/>
    <property type="gene ID" value="GSU1959"/>
</dbReference>
<evidence type="ECO:0000313" key="3">
    <source>
        <dbReference type="Proteomes" id="UP000000577"/>
    </source>
</evidence>
<dbReference type="STRING" id="243231.GSU1959"/>